<accession>A0A922DHA5</accession>
<reference evidence="5" key="1">
    <citation type="submission" date="2021-01" db="EMBL/GenBank/DDBJ databases">
        <authorList>
            <person name="Lovell J.T."/>
            <person name="Bentley N."/>
            <person name="Bhattarai G."/>
            <person name="Jenkins J.W."/>
            <person name="Sreedasyam A."/>
            <person name="Alarcon Y."/>
            <person name="Bock C."/>
            <person name="Boston L."/>
            <person name="Carlson J."/>
            <person name="Cervantes K."/>
            <person name="Clermont K."/>
            <person name="Krom N."/>
            <person name="Kubenka K."/>
            <person name="Mamidi S."/>
            <person name="Mattison C."/>
            <person name="Monteros M."/>
            <person name="Pisani C."/>
            <person name="Plott C."/>
            <person name="Rajasekar S."/>
            <person name="Rhein H.S."/>
            <person name="Rohla C."/>
            <person name="Song M."/>
            <person name="Hilaire R.S."/>
            <person name="Shu S."/>
            <person name="Wells L."/>
            <person name="Wang X."/>
            <person name="Webber J."/>
            <person name="Heerema R.J."/>
            <person name="Klein P."/>
            <person name="Conner P."/>
            <person name="Grauke L."/>
            <person name="Grimwood J."/>
            <person name="Schmutz J."/>
            <person name="Randall J.J."/>
        </authorList>
    </citation>
    <scope>NUCLEOTIDE SEQUENCE</scope>
    <source>
        <tissue evidence="5">Leaf</tissue>
    </source>
</reference>
<keyword evidence="4" id="KW-0378">Hydrolase</keyword>
<keyword evidence="2 4" id="KW-0119">Carbohydrate metabolism</keyword>
<organism evidence="5 6">
    <name type="scientific">Carya illinoinensis</name>
    <name type="common">Pecan</name>
    <dbReference type="NCBI Taxonomy" id="32201"/>
    <lineage>
        <taxon>Eukaryota</taxon>
        <taxon>Viridiplantae</taxon>
        <taxon>Streptophyta</taxon>
        <taxon>Embryophyta</taxon>
        <taxon>Tracheophyta</taxon>
        <taxon>Spermatophyta</taxon>
        <taxon>Magnoliopsida</taxon>
        <taxon>eudicotyledons</taxon>
        <taxon>Gunneridae</taxon>
        <taxon>Pentapetalae</taxon>
        <taxon>rosids</taxon>
        <taxon>fabids</taxon>
        <taxon>Fagales</taxon>
        <taxon>Juglandaceae</taxon>
        <taxon>Carya</taxon>
    </lineage>
</organism>
<dbReference type="InterPro" id="IPR001554">
    <property type="entry name" value="Glyco_hydro_14"/>
</dbReference>
<dbReference type="PANTHER" id="PTHR31352">
    <property type="entry name" value="BETA-AMYLASE 1, CHLOROPLASTIC"/>
    <property type="match status" value="1"/>
</dbReference>
<keyword evidence="4" id="KW-0326">Glycosidase</keyword>
<evidence type="ECO:0000256" key="4">
    <source>
        <dbReference type="RuleBase" id="RU000509"/>
    </source>
</evidence>
<dbReference type="Proteomes" id="UP000811246">
    <property type="component" value="Chromosome 12"/>
</dbReference>
<comment type="similarity">
    <text evidence="1 4">Belongs to the glycosyl hydrolase 14 family.</text>
</comment>
<dbReference type="EC" id="3.2.1.2" evidence="4"/>
<dbReference type="Pfam" id="PF01373">
    <property type="entry name" value="Glyco_hydro_14"/>
    <property type="match status" value="1"/>
</dbReference>
<keyword evidence="3 4" id="KW-0624">Polysaccharide degradation</keyword>
<protein>
    <recommendedName>
        <fullName evidence="4">Beta-amylase</fullName>
        <ecNumber evidence="4">3.2.1.2</ecNumber>
    </recommendedName>
</protein>
<dbReference type="AlphaFoldDB" id="A0A922DHA5"/>
<sequence length="123" mass="13970">MGPCGELRYPSYPQNNGTWSFSRIGEFQCYDKYMRTSLQATAEAIGKRDWGTSGPHDCGQYNQFLKDTGYFCKDGTWNSEYAEFFLEWYSGKLLEHGDRILLAARGIFQGTETKLSAKVAGIH</sequence>
<dbReference type="GO" id="GO:0000272">
    <property type="term" value="P:polysaccharide catabolic process"/>
    <property type="evidence" value="ECO:0007669"/>
    <property type="project" value="UniProtKB-KW"/>
</dbReference>
<dbReference type="EMBL" id="CM031836">
    <property type="protein sequence ID" value="KAG6684303.1"/>
    <property type="molecule type" value="Genomic_DNA"/>
</dbReference>
<comment type="catalytic activity">
    <reaction evidence="4">
        <text>Hydrolysis of (1-&gt;4)-alpha-D-glucosidic linkages in polysaccharides so as to remove successive maltose units from the non-reducing ends of the chains.</text>
        <dbReference type="EC" id="3.2.1.2"/>
    </reaction>
</comment>
<evidence type="ECO:0000256" key="1">
    <source>
        <dbReference type="ARBA" id="ARBA00005652"/>
    </source>
</evidence>
<name>A0A922DHA5_CARIL</name>
<evidence type="ECO:0000256" key="2">
    <source>
        <dbReference type="ARBA" id="ARBA00023277"/>
    </source>
</evidence>
<comment type="caution">
    <text evidence="5">The sequence shown here is derived from an EMBL/GenBank/DDBJ whole genome shotgun (WGS) entry which is preliminary data.</text>
</comment>
<evidence type="ECO:0000313" key="5">
    <source>
        <dbReference type="EMBL" id="KAG6684303.1"/>
    </source>
</evidence>
<gene>
    <name evidence="5" type="ORF">I3842_12G056100</name>
</gene>
<evidence type="ECO:0000313" key="6">
    <source>
        <dbReference type="Proteomes" id="UP000811246"/>
    </source>
</evidence>
<evidence type="ECO:0000256" key="3">
    <source>
        <dbReference type="ARBA" id="ARBA00023326"/>
    </source>
</evidence>
<dbReference type="PANTHER" id="PTHR31352:SF1">
    <property type="entry name" value="BETA-AMYLASE 3, CHLOROPLASTIC"/>
    <property type="match status" value="1"/>
</dbReference>
<proteinExistence type="inferred from homology"/>
<dbReference type="GO" id="GO:0016161">
    <property type="term" value="F:beta-amylase activity"/>
    <property type="evidence" value="ECO:0007669"/>
    <property type="project" value="UniProtKB-EC"/>
</dbReference>